<reference evidence="3" key="1">
    <citation type="submission" date="2019-07" db="EMBL/GenBank/DDBJ databases">
        <title>Shewanella sp. YLB-08 draft genomic sequence.</title>
        <authorList>
            <person name="Yu L."/>
        </authorList>
    </citation>
    <scope>NUCLEOTIDE SEQUENCE [LARGE SCALE GENOMIC DNA]</scope>
    <source>
        <strain evidence="3">JCM 20706</strain>
    </source>
</reference>
<comment type="caution">
    <text evidence="2">The sequence shown here is derived from an EMBL/GenBank/DDBJ whole genome shotgun (WGS) entry which is preliminary data.</text>
</comment>
<dbReference type="AlphaFoldDB" id="A0A553JQ78"/>
<accession>A0A553JQ78</accession>
<dbReference type="Pfam" id="PF00583">
    <property type="entry name" value="Acetyltransf_1"/>
    <property type="match status" value="1"/>
</dbReference>
<evidence type="ECO:0000259" key="1">
    <source>
        <dbReference type="PROSITE" id="PS51186"/>
    </source>
</evidence>
<protein>
    <submittedName>
        <fullName evidence="2">GNAT family N-acetyltransferase</fullName>
    </submittedName>
</protein>
<dbReference type="EMBL" id="VKGK01000009">
    <property type="protein sequence ID" value="TRY14617.1"/>
    <property type="molecule type" value="Genomic_DNA"/>
</dbReference>
<dbReference type="OrthoDB" id="9812289at2"/>
<name>A0A553JQ78_SHEHA</name>
<organism evidence="2 3">
    <name type="scientific">Shewanella hanedai</name>
    <name type="common">Alteromonas hanedai</name>
    <dbReference type="NCBI Taxonomy" id="25"/>
    <lineage>
        <taxon>Bacteria</taxon>
        <taxon>Pseudomonadati</taxon>
        <taxon>Pseudomonadota</taxon>
        <taxon>Gammaproteobacteria</taxon>
        <taxon>Alteromonadales</taxon>
        <taxon>Shewanellaceae</taxon>
        <taxon>Shewanella</taxon>
    </lineage>
</organism>
<dbReference type="InterPro" id="IPR000182">
    <property type="entry name" value="GNAT_dom"/>
</dbReference>
<evidence type="ECO:0000313" key="2">
    <source>
        <dbReference type="EMBL" id="TRY14617.1"/>
    </source>
</evidence>
<dbReference type="Proteomes" id="UP000318126">
    <property type="component" value="Unassembled WGS sequence"/>
</dbReference>
<gene>
    <name evidence="2" type="ORF">FN961_09470</name>
</gene>
<proteinExistence type="predicted"/>
<keyword evidence="2" id="KW-0808">Transferase</keyword>
<dbReference type="Gene3D" id="3.40.630.30">
    <property type="match status" value="1"/>
</dbReference>
<keyword evidence="3" id="KW-1185">Reference proteome</keyword>
<dbReference type="InterPro" id="IPR016181">
    <property type="entry name" value="Acyl_CoA_acyltransferase"/>
</dbReference>
<dbReference type="PROSITE" id="PS51186">
    <property type="entry name" value="GNAT"/>
    <property type="match status" value="1"/>
</dbReference>
<dbReference type="SUPFAM" id="SSF55729">
    <property type="entry name" value="Acyl-CoA N-acyltransferases (Nat)"/>
    <property type="match status" value="1"/>
</dbReference>
<feature type="domain" description="N-acetyltransferase" evidence="1">
    <location>
        <begin position="7"/>
        <end position="153"/>
    </location>
</feature>
<dbReference type="CDD" id="cd04301">
    <property type="entry name" value="NAT_SF"/>
    <property type="match status" value="1"/>
</dbReference>
<sequence length="154" mass="17592">MYRVEVVQATLVTPELLHNLVELSQAIPEFDNAYPVAEYQTRLSDKPMLALFIKVEEEVAGFKLGYELGNGQFYSWLGGILPEFRGLGLAKQLLLVQEHWAREQGYHQIEVKTLNCFASMLKMLISNQYQITSLKQDTDNKSLNKISLQKSLQV</sequence>
<dbReference type="GO" id="GO:0016747">
    <property type="term" value="F:acyltransferase activity, transferring groups other than amino-acyl groups"/>
    <property type="evidence" value="ECO:0007669"/>
    <property type="project" value="InterPro"/>
</dbReference>
<dbReference type="RefSeq" id="WP_144039938.1">
    <property type="nucleotide sequence ID" value="NZ_BMPL01000007.1"/>
</dbReference>
<evidence type="ECO:0000313" key="3">
    <source>
        <dbReference type="Proteomes" id="UP000318126"/>
    </source>
</evidence>